<dbReference type="PANTHER" id="PTHR38681">
    <property type="entry name" value="RETROVIRUS-RELATED POL POLYPROTEIN FROM TRANSPOSON 412-LIKE PROTEIN-RELATED"/>
    <property type="match status" value="1"/>
</dbReference>
<evidence type="ECO:0000313" key="2">
    <source>
        <dbReference type="Proteomes" id="UP001549921"/>
    </source>
</evidence>
<dbReference type="EMBL" id="JBEDNZ010000002">
    <property type="protein sequence ID" value="KAL0851027.1"/>
    <property type="molecule type" value="Genomic_DNA"/>
</dbReference>
<dbReference type="InterPro" id="IPR036397">
    <property type="entry name" value="RNaseH_sf"/>
</dbReference>
<reference evidence="1 2" key="1">
    <citation type="submission" date="2024-06" db="EMBL/GenBank/DDBJ databases">
        <title>A chromosome-level genome assembly of beet webworm, Loxostege sticticalis.</title>
        <authorList>
            <person name="Zhang Y."/>
        </authorList>
    </citation>
    <scope>NUCLEOTIDE SEQUENCE [LARGE SCALE GENOMIC DNA]</scope>
    <source>
        <strain evidence="1">AQ028</strain>
        <tissue evidence="1">Male pupae</tissue>
    </source>
</reference>
<dbReference type="PANTHER" id="PTHR38681:SF1">
    <property type="entry name" value="RETROVIRUS-RELATED POL POLYPROTEIN FROM TRANSPOSON 412-LIKE PROTEIN"/>
    <property type="match status" value="1"/>
</dbReference>
<proteinExistence type="predicted"/>
<dbReference type="AlphaFoldDB" id="A0ABD0TNT4"/>
<name>A0ABD0TNT4_LOXSC</name>
<sequence>MIERVHRQLKAALMCHDSSWVTSLPFVLLGMRTAFKEDLKATAAELVYGENLRLPGEMLAAASEPTISQNPADFVERLRLKMSNVRPIPASRHTEPSTFIFKDLSTVSHVFLRDDTVRRPLQPPYTGPHPITNRSPDGKTLTICIKGKNCTVSVDRVKPAFVDHINPNSQAYSLPKTSIENPPSQPVLEAPAEPIVSDKQPYTTRSGRRVKFKDHNDYIFFS</sequence>
<dbReference type="Proteomes" id="UP001549921">
    <property type="component" value="Unassembled WGS sequence"/>
</dbReference>
<dbReference type="Gene3D" id="3.30.420.10">
    <property type="entry name" value="Ribonuclease H-like superfamily/Ribonuclease H"/>
    <property type="match status" value="1"/>
</dbReference>
<gene>
    <name evidence="1" type="ORF">ABMA28_006919</name>
</gene>
<organism evidence="1 2">
    <name type="scientific">Loxostege sticticalis</name>
    <name type="common">Beet webworm moth</name>
    <dbReference type="NCBI Taxonomy" id="481309"/>
    <lineage>
        <taxon>Eukaryota</taxon>
        <taxon>Metazoa</taxon>
        <taxon>Ecdysozoa</taxon>
        <taxon>Arthropoda</taxon>
        <taxon>Hexapoda</taxon>
        <taxon>Insecta</taxon>
        <taxon>Pterygota</taxon>
        <taxon>Neoptera</taxon>
        <taxon>Endopterygota</taxon>
        <taxon>Lepidoptera</taxon>
        <taxon>Glossata</taxon>
        <taxon>Ditrysia</taxon>
        <taxon>Pyraloidea</taxon>
        <taxon>Crambidae</taxon>
        <taxon>Pyraustinae</taxon>
        <taxon>Loxostege</taxon>
    </lineage>
</organism>
<evidence type="ECO:0000313" key="1">
    <source>
        <dbReference type="EMBL" id="KAL0851027.1"/>
    </source>
</evidence>
<protein>
    <submittedName>
        <fullName evidence="1">Uncharacterized protein</fullName>
    </submittedName>
</protein>
<comment type="caution">
    <text evidence="1">The sequence shown here is derived from an EMBL/GenBank/DDBJ whole genome shotgun (WGS) entry which is preliminary data.</text>
</comment>
<accession>A0ABD0TNT4</accession>